<dbReference type="InterPro" id="IPR050309">
    <property type="entry name" value="Type-B_Carboxylest/Lipase"/>
</dbReference>
<feature type="signal peptide" evidence="4">
    <location>
        <begin position="1"/>
        <end position="19"/>
    </location>
</feature>
<dbReference type="InterPro" id="IPR019819">
    <property type="entry name" value="Carboxylesterase_B_CS"/>
</dbReference>
<keyword evidence="4" id="KW-0732">Signal</keyword>
<reference evidence="7" key="1">
    <citation type="submission" date="2016-11" db="UniProtKB">
        <authorList>
            <consortium name="WormBaseParasite"/>
        </authorList>
    </citation>
    <scope>IDENTIFICATION</scope>
</reference>
<keyword evidence="3 4" id="KW-0378">Hydrolase</keyword>
<evidence type="ECO:0000259" key="5">
    <source>
        <dbReference type="Pfam" id="PF00135"/>
    </source>
</evidence>
<comment type="similarity">
    <text evidence="1 4">Belongs to the type-B carboxylesterase/lipase family.</text>
</comment>
<accession>A0A1I8A1J5</accession>
<dbReference type="InterPro" id="IPR002018">
    <property type="entry name" value="CarbesteraseB"/>
</dbReference>
<evidence type="ECO:0000313" key="7">
    <source>
        <dbReference type="WBParaSite" id="L893_g32079.t1"/>
    </source>
</evidence>
<dbReference type="Proteomes" id="UP000095287">
    <property type="component" value="Unplaced"/>
</dbReference>
<evidence type="ECO:0000256" key="1">
    <source>
        <dbReference type="ARBA" id="ARBA00005964"/>
    </source>
</evidence>
<keyword evidence="2" id="KW-0719">Serine esterase</keyword>
<dbReference type="AlphaFoldDB" id="A0A1I8A1J5"/>
<dbReference type="Pfam" id="PF00135">
    <property type="entry name" value="COesterase"/>
    <property type="match status" value="1"/>
</dbReference>
<organism evidence="6 7">
    <name type="scientific">Steinernema glaseri</name>
    <dbReference type="NCBI Taxonomy" id="37863"/>
    <lineage>
        <taxon>Eukaryota</taxon>
        <taxon>Metazoa</taxon>
        <taxon>Ecdysozoa</taxon>
        <taxon>Nematoda</taxon>
        <taxon>Chromadorea</taxon>
        <taxon>Rhabditida</taxon>
        <taxon>Tylenchina</taxon>
        <taxon>Panagrolaimomorpha</taxon>
        <taxon>Strongyloidoidea</taxon>
        <taxon>Steinernematidae</taxon>
        <taxon>Steinernema</taxon>
    </lineage>
</organism>
<dbReference type="PROSITE" id="PS00122">
    <property type="entry name" value="CARBOXYLESTERASE_B_1"/>
    <property type="match status" value="1"/>
</dbReference>
<dbReference type="InterPro" id="IPR029058">
    <property type="entry name" value="AB_hydrolase_fold"/>
</dbReference>
<dbReference type="PANTHER" id="PTHR11559">
    <property type="entry name" value="CARBOXYLESTERASE"/>
    <property type="match status" value="1"/>
</dbReference>
<keyword evidence="6" id="KW-1185">Reference proteome</keyword>
<dbReference type="GO" id="GO:0052689">
    <property type="term" value="F:carboxylic ester hydrolase activity"/>
    <property type="evidence" value="ECO:0007669"/>
    <property type="project" value="UniProtKB-KW"/>
</dbReference>
<dbReference type="EC" id="3.1.1.-" evidence="4"/>
<evidence type="ECO:0000256" key="2">
    <source>
        <dbReference type="ARBA" id="ARBA00022487"/>
    </source>
</evidence>
<feature type="chain" id="PRO_5009030008" description="Carboxylic ester hydrolase" evidence="4">
    <location>
        <begin position="20"/>
        <end position="220"/>
    </location>
</feature>
<evidence type="ECO:0000256" key="3">
    <source>
        <dbReference type="ARBA" id="ARBA00022801"/>
    </source>
</evidence>
<feature type="domain" description="Carboxylesterase type B" evidence="5">
    <location>
        <begin position="23"/>
        <end position="220"/>
    </location>
</feature>
<name>A0A1I8A1J5_9BILA</name>
<proteinExistence type="inferred from homology"/>
<sequence>MHCGDRWLLSILVCTLATATEIEVRTPYGQIQGFQSGSASVFLGIRYAKAPIGDLRLEKPVPVDPWRSPHQATSFGTSCYPEFRRNNFQNFSLSEDCLFLNVFAPQNAPPEGLPAVVFFHGGSFMRGSSTELGVDGILRNFVSRDLVFVTVNYRLSVLGFVTTEDDVLPGNLGFWDQTEALRFVKKVISSFGGNPDDITVGGSSAGATSVSALTLSPHSN</sequence>
<dbReference type="InterPro" id="IPR019826">
    <property type="entry name" value="Carboxylesterase_B_AS"/>
</dbReference>
<dbReference type="Gene3D" id="3.40.50.1820">
    <property type="entry name" value="alpha/beta hydrolase"/>
    <property type="match status" value="1"/>
</dbReference>
<protein>
    <recommendedName>
        <fullName evidence="4">Carboxylic ester hydrolase</fullName>
        <ecNumber evidence="4">3.1.1.-</ecNumber>
    </recommendedName>
</protein>
<dbReference type="WBParaSite" id="L893_g32079.t1">
    <property type="protein sequence ID" value="L893_g32079.t1"/>
    <property type="gene ID" value="L893_g32079"/>
</dbReference>
<dbReference type="SUPFAM" id="SSF53474">
    <property type="entry name" value="alpha/beta-Hydrolases"/>
    <property type="match status" value="1"/>
</dbReference>
<dbReference type="PROSITE" id="PS00941">
    <property type="entry name" value="CARBOXYLESTERASE_B_2"/>
    <property type="match status" value="1"/>
</dbReference>
<evidence type="ECO:0000313" key="6">
    <source>
        <dbReference type="Proteomes" id="UP000095287"/>
    </source>
</evidence>
<evidence type="ECO:0000256" key="4">
    <source>
        <dbReference type="RuleBase" id="RU361235"/>
    </source>
</evidence>